<dbReference type="EMBL" id="NETL01000023">
    <property type="protein sequence ID" value="OTN66153.1"/>
    <property type="molecule type" value="Genomic_DNA"/>
</dbReference>
<evidence type="ECO:0000313" key="3">
    <source>
        <dbReference type="EMBL" id="OTN66153.1"/>
    </source>
</evidence>
<feature type="compositionally biased region" description="Basic and acidic residues" evidence="1">
    <location>
        <begin position="309"/>
        <end position="321"/>
    </location>
</feature>
<dbReference type="InterPro" id="IPR022127">
    <property type="entry name" value="STIMATE/YPL162C"/>
</dbReference>
<feature type="transmembrane region" description="Helical" evidence="2">
    <location>
        <begin position="12"/>
        <end position="34"/>
    </location>
</feature>
<dbReference type="OMA" id="YMDSIVK"/>
<feature type="compositionally biased region" description="Polar residues" evidence="1">
    <location>
        <begin position="222"/>
        <end position="231"/>
    </location>
</feature>
<feature type="compositionally biased region" description="Polar residues" evidence="1">
    <location>
        <begin position="174"/>
        <end position="183"/>
    </location>
</feature>
<feature type="transmembrane region" description="Helical" evidence="2">
    <location>
        <begin position="48"/>
        <end position="75"/>
    </location>
</feature>
<dbReference type="Proteomes" id="UP000195012">
    <property type="component" value="Unassembled WGS sequence"/>
</dbReference>
<dbReference type="PANTHER" id="PTHR31735">
    <property type="entry name" value="VACUOLAR MEMBRANE PROTEIN YPL162C"/>
    <property type="match status" value="1"/>
</dbReference>
<dbReference type="Pfam" id="PF12400">
    <property type="entry name" value="STIMATE"/>
    <property type="match status" value="1"/>
</dbReference>
<feature type="compositionally biased region" description="Polar residues" evidence="1">
    <location>
        <begin position="248"/>
        <end position="260"/>
    </location>
</feature>
<proteinExistence type="predicted"/>
<dbReference type="VEuPathDB" id="PlasmoDB:PKNH_1249600"/>
<protein>
    <submittedName>
        <fullName evidence="3">Uncharacterized protein</fullName>
    </submittedName>
</protein>
<evidence type="ECO:0000313" key="4">
    <source>
        <dbReference type="Proteomes" id="UP000195012"/>
    </source>
</evidence>
<name>A0A1Y3DMR0_PLAKN</name>
<dbReference type="GO" id="GO:0016020">
    <property type="term" value="C:membrane"/>
    <property type="evidence" value="ECO:0007669"/>
    <property type="project" value="TreeGrafter"/>
</dbReference>
<feature type="transmembrane region" description="Helical" evidence="2">
    <location>
        <begin position="396"/>
        <end position="417"/>
    </location>
</feature>
<dbReference type="PANTHER" id="PTHR31735:SF1">
    <property type="entry name" value="VACUOLAR MEMBRANE PROTEIN YPL162C"/>
    <property type="match status" value="1"/>
</dbReference>
<feature type="compositionally biased region" description="Polar residues" evidence="1">
    <location>
        <begin position="191"/>
        <end position="213"/>
    </location>
</feature>
<gene>
    <name evidence="3" type="ORF">PKNOH_S09549300</name>
</gene>
<feature type="compositionally biased region" description="Basic and acidic residues" evidence="1">
    <location>
        <begin position="273"/>
        <end position="300"/>
    </location>
</feature>
<dbReference type="VEuPathDB" id="PlasmoDB:PKNOH_S09549300"/>
<keyword evidence="2" id="KW-1133">Transmembrane helix</keyword>
<feature type="region of interest" description="Disordered" evidence="1">
    <location>
        <begin position="150"/>
        <end position="321"/>
    </location>
</feature>
<dbReference type="OrthoDB" id="431202at2759"/>
<evidence type="ECO:0000256" key="1">
    <source>
        <dbReference type="SAM" id="MobiDB-lite"/>
    </source>
</evidence>
<reference evidence="3 4" key="1">
    <citation type="submission" date="2017-05" db="EMBL/GenBank/DDBJ databases">
        <title>PacBio assembly of a Plasmodium knowlesi genome sequence with Hi-C correction and manual annotation of the SICAvar gene family.</title>
        <authorList>
            <person name="Lapp S.A."/>
            <person name="Geraldo J.A."/>
            <person name="Chien J.-T."/>
            <person name="Ay F."/>
            <person name="Pakala S.B."/>
            <person name="Batugedara G."/>
            <person name="Humphrey J.C."/>
            <person name="Debarry J.D."/>
            <person name="Le Roch K.G."/>
            <person name="Galinski M.R."/>
            <person name="Kissinger J.C."/>
        </authorList>
    </citation>
    <scope>NUCLEOTIDE SEQUENCE [LARGE SCALE GENOMIC DNA]</scope>
    <source>
        <strain evidence="4">Malayan Strain Pk1 (A+)</strain>
    </source>
</reference>
<keyword evidence="2" id="KW-0472">Membrane</keyword>
<dbReference type="eggNOG" id="ENOG502S1HE">
    <property type="taxonomic scope" value="Eukaryota"/>
</dbReference>
<evidence type="ECO:0000256" key="2">
    <source>
        <dbReference type="SAM" id="Phobius"/>
    </source>
</evidence>
<dbReference type="AlphaFoldDB" id="A0A1Y3DMR0"/>
<sequence length="476" mass="54608">MSEQCVLIPGEFGVFVQVFIGCVSIGILITKYLFEKPRRTFLKFLKDVIVIICGSVTLHITNIFSCIFIFRYHILSYLYKIDMDECSIYFVQIIMDATLGLYVEYKLFTLFKLLKFRNEYLQNNSISSIYKPTDALSHYSSFVTFSNSNDLQKGKDAKSRGTMRRTKKAYLDPCSNSSNGKNESTVKDNADTFNSNENAGVSSTNEPPQNRSNNLERAKDSNAGNTDNALHNESPCKSVGKHLAPTGGLTSAEVTTQGLSKTKETNETSQTNEKNKMRLVKDTKRTNAHPEEANKREQEGGHFNAEDATNTRKEQNTYEEDRQYNKYKKYYNNNCEDYKNELKLLTKEPANEEVCIQINENGVDNKEMGATYENKNSEIYKKIEENYMDTDLFQNILIWVSVVLIAKFISLLIFFLLSPIFNIFVMGTIAHINDMRYKLLVVMIIVPFFFNFIMYFYMDSIVKTKNTCNSASIDKI</sequence>
<comment type="caution">
    <text evidence="3">The sequence shown here is derived from an EMBL/GenBank/DDBJ whole genome shotgun (WGS) entry which is preliminary data.</text>
</comment>
<feature type="transmembrane region" description="Helical" evidence="2">
    <location>
        <begin position="437"/>
        <end position="457"/>
    </location>
</feature>
<dbReference type="VEuPathDB" id="PlasmoDB:PKA1H_120054200"/>
<keyword evidence="2" id="KW-0812">Transmembrane</keyword>
<accession>A0A1Y3DMR0</accession>
<organism evidence="3 4">
    <name type="scientific">Plasmodium knowlesi</name>
    <dbReference type="NCBI Taxonomy" id="5850"/>
    <lineage>
        <taxon>Eukaryota</taxon>
        <taxon>Sar</taxon>
        <taxon>Alveolata</taxon>
        <taxon>Apicomplexa</taxon>
        <taxon>Aconoidasida</taxon>
        <taxon>Haemosporida</taxon>
        <taxon>Plasmodiidae</taxon>
        <taxon>Plasmodium</taxon>
        <taxon>Plasmodium (Plasmodium)</taxon>
    </lineage>
</organism>